<evidence type="ECO:0000313" key="1">
    <source>
        <dbReference type="EMBL" id="CAF3985733.1"/>
    </source>
</evidence>
<proteinExistence type="predicted"/>
<reference evidence="1" key="1">
    <citation type="submission" date="2021-02" db="EMBL/GenBank/DDBJ databases">
        <authorList>
            <person name="Nowell W R."/>
        </authorList>
    </citation>
    <scope>NUCLEOTIDE SEQUENCE</scope>
</reference>
<sequence length="139" mass="16687">MLTINHGANFYIYSINPKFRATLKLYVAYCFRRCRIKRRRVFTMIRLRRKSKNDSLDGLSITNDLHRSLMLTSANGLQIRNDNNLKFNNEGLNSKRSIEKSQQIFNFVDRNSNNETSERSFAWRDFEQRLEHSPRYSYH</sequence>
<dbReference type="AlphaFoldDB" id="A0A8S2N5D9"/>
<organism evidence="1 2">
    <name type="scientific">Rotaria magnacalcarata</name>
    <dbReference type="NCBI Taxonomy" id="392030"/>
    <lineage>
        <taxon>Eukaryota</taxon>
        <taxon>Metazoa</taxon>
        <taxon>Spiralia</taxon>
        <taxon>Gnathifera</taxon>
        <taxon>Rotifera</taxon>
        <taxon>Eurotatoria</taxon>
        <taxon>Bdelloidea</taxon>
        <taxon>Philodinida</taxon>
        <taxon>Philodinidae</taxon>
        <taxon>Rotaria</taxon>
    </lineage>
</organism>
<name>A0A8S2N5D9_9BILA</name>
<dbReference type="Proteomes" id="UP000676336">
    <property type="component" value="Unassembled WGS sequence"/>
</dbReference>
<gene>
    <name evidence="1" type="ORF">SMN809_LOCUS11114</name>
</gene>
<protein>
    <submittedName>
        <fullName evidence="1">Uncharacterized protein</fullName>
    </submittedName>
</protein>
<comment type="caution">
    <text evidence="1">The sequence shown here is derived from an EMBL/GenBank/DDBJ whole genome shotgun (WGS) entry which is preliminary data.</text>
</comment>
<accession>A0A8S2N5D9</accession>
<evidence type="ECO:0000313" key="2">
    <source>
        <dbReference type="Proteomes" id="UP000676336"/>
    </source>
</evidence>
<dbReference type="EMBL" id="CAJOBI010003944">
    <property type="protein sequence ID" value="CAF3985733.1"/>
    <property type="molecule type" value="Genomic_DNA"/>
</dbReference>